<dbReference type="GO" id="GO:0006508">
    <property type="term" value="P:proteolysis"/>
    <property type="evidence" value="ECO:0007669"/>
    <property type="project" value="UniProtKB-KW"/>
</dbReference>
<organism evidence="7 8">
    <name type="scientific">Candidatus Aquicultor secundus</name>
    <dbReference type="NCBI Taxonomy" id="1973895"/>
    <lineage>
        <taxon>Bacteria</taxon>
        <taxon>Bacillati</taxon>
        <taxon>Actinomycetota</taxon>
        <taxon>Candidatus Aquicultoria</taxon>
        <taxon>Candidatus Aquicultorales</taxon>
        <taxon>Candidatus Aquicultoraceae</taxon>
        <taxon>Candidatus Aquicultor</taxon>
    </lineage>
</organism>
<dbReference type="PANTHER" id="PTHR42987">
    <property type="entry name" value="PEPTIDASE S49"/>
    <property type="match status" value="1"/>
</dbReference>
<feature type="domain" description="Peptidase S49" evidence="6">
    <location>
        <begin position="111"/>
        <end position="258"/>
    </location>
</feature>
<reference evidence="8" key="1">
    <citation type="submission" date="2017-09" db="EMBL/GenBank/DDBJ databases">
        <title>Depth-based differentiation of microbial function through sediment-hosted aquifers and enrichment of novel symbionts in the deep terrestrial subsurface.</title>
        <authorList>
            <person name="Probst A.J."/>
            <person name="Ladd B."/>
            <person name="Jarett J.K."/>
            <person name="Geller-Mcgrath D.E."/>
            <person name="Sieber C.M.K."/>
            <person name="Emerson J.B."/>
            <person name="Anantharaman K."/>
            <person name="Thomas B.C."/>
            <person name="Malmstrom R."/>
            <person name="Stieglmeier M."/>
            <person name="Klingl A."/>
            <person name="Woyke T."/>
            <person name="Ryan C.M."/>
            <person name="Banfield J.F."/>
        </authorList>
    </citation>
    <scope>NUCLEOTIDE SEQUENCE [LARGE SCALE GENOMIC DNA]</scope>
</reference>
<gene>
    <name evidence="7" type="primary">sppA</name>
    <name evidence="7" type="ORF">COY37_03900</name>
</gene>
<evidence type="ECO:0000256" key="3">
    <source>
        <dbReference type="ARBA" id="ARBA00022801"/>
    </source>
</evidence>
<dbReference type="Gene3D" id="3.90.226.10">
    <property type="entry name" value="2-enoyl-CoA Hydratase, Chain A, domain 1"/>
    <property type="match status" value="1"/>
</dbReference>
<feature type="transmembrane region" description="Helical" evidence="5">
    <location>
        <begin position="6"/>
        <end position="28"/>
    </location>
</feature>
<evidence type="ECO:0000256" key="1">
    <source>
        <dbReference type="ARBA" id="ARBA00008683"/>
    </source>
</evidence>
<keyword evidence="5" id="KW-0472">Membrane</keyword>
<comment type="similarity">
    <text evidence="1">Belongs to the peptidase S49 family.</text>
</comment>
<dbReference type="PANTHER" id="PTHR42987:SF4">
    <property type="entry name" value="PROTEASE SOHB-RELATED"/>
    <property type="match status" value="1"/>
</dbReference>
<keyword evidence="3" id="KW-0378">Hydrolase</keyword>
<dbReference type="GO" id="GO:0008236">
    <property type="term" value="F:serine-type peptidase activity"/>
    <property type="evidence" value="ECO:0007669"/>
    <property type="project" value="UniProtKB-KW"/>
</dbReference>
<dbReference type="SUPFAM" id="SSF52096">
    <property type="entry name" value="ClpP/crotonase"/>
    <property type="match status" value="1"/>
</dbReference>
<evidence type="ECO:0000259" key="6">
    <source>
        <dbReference type="Pfam" id="PF01343"/>
    </source>
</evidence>
<evidence type="ECO:0000256" key="2">
    <source>
        <dbReference type="ARBA" id="ARBA00022670"/>
    </source>
</evidence>
<dbReference type="Proteomes" id="UP000230956">
    <property type="component" value="Unassembled WGS sequence"/>
</dbReference>
<dbReference type="AlphaFoldDB" id="A0A2M7T8U3"/>
<dbReference type="RefSeq" id="WP_286976233.1">
    <property type="nucleotide sequence ID" value="NZ_PEXG01000238.1"/>
</dbReference>
<name>A0A2M7T8U3_9ACTN</name>
<protein>
    <submittedName>
        <fullName evidence="7">Signal peptide peptidase SppA</fullName>
    </submittedName>
</protein>
<dbReference type="Pfam" id="PF01343">
    <property type="entry name" value="Peptidase_S49"/>
    <property type="match status" value="1"/>
</dbReference>
<dbReference type="Gene3D" id="6.20.330.10">
    <property type="match status" value="1"/>
</dbReference>
<comment type="caution">
    <text evidence="7">The sequence shown here is derived from an EMBL/GenBank/DDBJ whole genome shotgun (WGS) entry which is preliminary data.</text>
</comment>
<keyword evidence="5" id="KW-0812">Transmembrane</keyword>
<proteinExistence type="inferred from homology"/>
<dbReference type="InterPro" id="IPR004635">
    <property type="entry name" value="Pept_S49_SppA"/>
</dbReference>
<keyword evidence="5" id="KW-1133">Transmembrane helix</keyword>
<dbReference type="EMBL" id="PFNG01000092">
    <property type="protein sequence ID" value="PIZ40376.1"/>
    <property type="molecule type" value="Genomic_DNA"/>
</dbReference>
<evidence type="ECO:0000256" key="5">
    <source>
        <dbReference type="SAM" id="Phobius"/>
    </source>
</evidence>
<keyword evidence="2" id="KW-0645">Protease</keyword>
<evidence type="ECO:0000313" key="8">
    <source>
        <dbReference type="Proteomes" id="UP000230956"/>
    </source>
</evidence>
<dbReference type="NCBIfam" id="TIGR00706">
    <property type="entry name" value="SppA_dom"/>
    <property type="match status" value="1"/>
</dbReference>
<evidence type="ECO:0000313" key="7">
    <source>
        <dbReference type="EMBL" id="PIZ40376.1"/>
    </source>
</evidence>
<dbReference type="InterPro" id="IPR029045">
    <property type="entry name" value="ClpP/crotonase-like_dom_sf"/>
</dbReference>
<sequence>MKRSTLVISILLGIVFLSMVVMILVIALRPAGRTSTIGHGNVISFVPLSGSIAEGSAGSLLSGGGASINPTFVRHRIEDAEDDPNVKAIIFKVDSPGGVVGASQEMAYLVRDSKKPVIIFAGDMVASGAYYMASQADKIVAKPGSLVGSIGVISMVPDLSGLYNKLGIKMQTIKSGKNKDMFERTLSPEERQKFQTMSDELYRQFIDDVATGRNLDRKKVANLATGEIFAGTKAKKLGLIDEVGGYQTAIDVAAKVAHIEDPVVDEYQPPTIFESLFGSQSESASIFNLVRMQIMGRDLVLLDYVRNMLGVPQYRYYGG</sequence>
<accession>A0A2M7T8U3</accession>
<dbReference type="InterPro" id="IPR002142">
    <property type="entry name" value="Peptidase_S49"/>
</dbReference>
<evidence type="ECO:0000256" key="4">
    <source>
        <dbReference type="ARBA" id="ARBA00022825"/>
    </source>
</evidence>
<dbReference type="CDD" id="cd07023">
    <property type="entry name" value="S49_Sppa_N_C"/>
    <property type="match status" value="1"/>
</dbReference>
<keyword evidence="4" id="KW-0720">Serine protease</keyword>
<dbReference type="InterPro" id="IPR047272">
    <property type="entry name" value="S49_SppA_C"/>
</dbReference>